<feature type="compositionally biased region" description="Low complexity" evidence="1">
    <location>
        <begin position="192"/>
        <end position="205"/>
    </location>
</feature>
<feature type="chain" id="PRO_5035156572" evidence="2">
    <location>
        <begin position="22"/>
        <end position="473"/>
    </location>
</feature>
<feature type="region of interest" description="Disordered" evidence="1">
    <location>
        <begin position="25"/>
        <end position="61"/>
    </location>
</feature>
<protein>
    <submittedName>
        <fullName evidence="3">Uncharacterized protein</fullName>
    </submittedName>
</protein>
<name>A0A8J4LPT0_9CHLO</name>
<evidence type="ECO:0000256" key="2">
    <source>
        <dbReference type="SAM" id="SignalP"/>
    </source>
</evidence>
<evidence type="ECO:0000256" key="1">
    <source>
        <dbReference type="SAM" id="MobiDB-lite"/>
    </source>
</evidence>
<dbReference type="Proteomes" id="UP000722791">
    <property type="component" value="Unassembled WGS sequence"/>
</dbReference>
<feature type="region of interest" description="Disordered" evidence="1">
    <location>
        <begin position="182"/>
        <end position="209"/>
    </location>
</feature>
<gene>
    <name evidence="3" type="ORF">Vretimale_8864</name>
</gene>
<feature type="region of interest" description="Disordered" evidence="1">
    <location>
        <begin position="137"/>
        <end position="156"/>
    </location>
</feature>
<dbReference type="AlphaFoldDB" id="A0A8J4LPT0"/>
<reference evidence="3" key="1">
    <citation type="journal article" date="2021" name="Proc. Natl. Acad. Sci. U.S.A.">
        <title>Three genomes in the algal genus Volvox reveal the fate of a haploid sex-determining region after a transition to homothallism.</title>
        <authorList>
            <person name="Yamamoto K."/>
            <person name="Hamaji T."/>
            <person name="Kawai-Toyooka H."/>
            <person name="Matsuzaki R."/>
            <person name="Takahashi F."/>
            <person name="Nishimura Y."/>
            <person name="Kawachi M."/>
            <person name="Noguchi H."/>
            <person name="Minakuchi Y."/>
            <person name="Umen J.G."/>
            <person name="Toyoda A."/>
            <person name="Nozaki H."/>
        </authorList>
    </citation>
    <scope>NUCLEOTIDE SEQUENCE</scope>
    <source>
        <strain evidence="3">NIES-3785</strain>
    </source>
</reference>
<feature type="region of interest" description="Disordered" evidence="1">
    <location>
        <begin position="87"/>
        <end position="121"/>
    </location>
</feature>
<evidence type="ECO:0000313" key="4">
    <source>
        <dbReference type="Proteomes" id="UP000722791"/>
    </source>
</evidence>
<feature type="region of interest" description="Disordered" evidence="1">
    <location>
        <begin position="232"/>
        <end position="277"/>
    </location>
</feature>
<accession>A0A8J4LPT0</accession>
<feature type="compositionally biased region" description="Polar residues" evidence="1">
    <location>
        <begin position="249"/>
        <end position="277"/>
    </location>
</feature>
<feature type="compositionally biased region" description="Gly residues" evidence="1">
    <location>
        <begin position="111"/>
        <end position="121"/>
    </location>
</feature>
<feature type="compositionally biased region" description="Low complexity" evidence="1">
    <location>
        <begin position="45"/>
        <end position="61"/>
    </location>
</feature>
<proteinExistence type="predicted"/>
<dbReference type="EMBL" id="BNCQ01000015">
    <property type="protein sequence ID" value="GIM04289.1"/>
    <property type="molecule type" value="Genomic_DNA"/>
</dbReference>
<keyword evidence="2" id="KW-0732">Signal</keyword>
<feature type="region of interest" description="Disordered" evidence="1">
    <location>
        <begin position="313"/>
        <end position="336"/>
    </location>
</feature>
<evidence type="ECO:0000313" key="3">
    <source>
        <dbReference type="EMBL" id="GIM04289.1"/>
    </source>
</evidence>
<organism evidence="3 4">
    <name type="scientific">Volvox reticuliferus</name>
    <dbReference type="NCBI Taxonomy" id="1737510"/>
    <lineage>
        <taxon>Eukaryota</taxon>
        <taxon>Viridiplantae</taxon>
        <taxon>Chlorophyta</taxon>
        <taxon>core chlorophytes</taxon>
        <taxon>Chlorophyceae</taxon>
        <taxon>CS clade</taxon>
        <taxon>Chlamydomonadales</taxon>
        <taxon>Volvocaceae</taxon>
        <taxon>Volvox</taxon>
    </lineage>
</organism>
<sequence length="473" mass="45245">MHLHTTTGVTAAGFLAPGIAATAVNGHADSPGQPPPMGTRRSSVGAIPTTSGSGSGPGATVMAAAATTGSAQPNSSLGRMIGPVAMIGPATPRNQTVGAGPGPRSAAISSPGGGAAATGRGGSVSILSTGVGAGGFLTGGGTGGRPSSRTPVKDAGAVPRKVAAVDNIAEALGRFFQESMELAPKPAPRPPSSTSSDDGDPGPISSDDEATQEELDVLEKLYLVMPNLESPGKGAGGPALSPGRGILSQPPSRISGSFTNAVGGSGSRPASPSQHLTASFGVGAAPAGRVPPLAPAAPGAAITATAALPAAVPGPGRSISPSPMPSTAAAGAAASSGPLTPLDAAVVAAKRRALAKKGAAAPQQPAFLPSKAVLLFHQRALGITVPLANSTNGPGTTTGSGGGAVTGNGNVSGIVGGIGNSNAAAVAATTGVSGPYGSLSQPPDAPVTNTYVNRDADYLMMRQMVEAALAAGQ</sequence>
<feature type="signal peptide" evidence="2">
    <location>
        <begin position="1"/>
        <end position="21"/>
    </location>
</feature>
<feature type="non-terminal residue" evidence="3">
    <location>
        <position position="473"/>
    </location>
</feature>
<comment type="caution">
    <text evidence="3">The sequence shown here is derived from an EMBL/GenBank/DDBJ whole genome shotgun (WGS) entry which is preliminary data.</text>
</comment>